<evidence type="ECO:0000313" key="1">
    <source>
        <dbReference type="EMBL" id="KAH6930720.1"/>
    </source>
</evidence>
<protein>
    <submittedName>
        <fullName evidence="1">Uncharacterized protein</fullName>
    </submittedName>
</protein>
<name>A0ACB7S7W3_HYAAI</name>
<organism evidence="1 2">
    <name type="scientific">Hyalomma asiaticum</name>
    <name type="common">Tick</name>
    <dbReference type="NCBI Taxonomy" id="266040"/>
    <lineage>
        <taxon>Eukaryota</taxon>
        <taxon>Metazoa</taxon>
        <taxon>Ecdysozoa</taxon>
        <taxon>Arthropoda</taxon>
        <taxon>Chelicerata</taxon>
        <taxon>Arachnida</taxon>
        <taxon>Acari</taxon>
        <taxon>Parasitiformes</taxon>
        <taxon>Ixodida</taxon>
        <taxon>Ixodoidea</taxon>
        <taxon>Ixodidae</taxon>
        <taxon>Hyalomminae</taxon>
        <taxon>Hyalomma</taxon>
    </lineage>
</organism>
<dbReference type="EMBL" id="CM023485">
    <property type="protein sequence ID" value="KAH6930720.1"/>
    <property type="molecule type" value="Genomic_DNA"/>
</dbReference>
<accession>A0ACB7S7W3</accession>
<evidence type="ECO:0000313" key="2">
    <source>
        <dbReference type="Proteomes" id="UP000821845"/>
    </source>
</evidence>
<proteinExistence type="predicted"/>
<comment type="caution">
    <text evidence="1">The sequence shown here is derived from an EMBL/GenBank/DDBJ whole genome shotgun (WGS) entry which is preliminary data.</text>
</comment>
<gene>
    <name evidence="1" type="ORF">HPB50_017864</name>
</gene>
<dbReference type="Proteomes" id="UP000821845">
    <property type="component" value="Chromosome 5"/>
</dbReference>
<keyword evidence="2" id="KW-1185">Reference proteome</keyword>
<sequence>MDARITKGGDITVVRRQDNGIVNVASTFVGIGQPKNVKRWSESSKQHVDIPCPKIITQYNESMGGDDKMDFLLSLYPLKQRTKKWPVRVMSHFISFALVNIWQEYLMDADDNCMPRKIILDLLAFQNDVALALIARNKNGARKRGRQSNDAREPSC</sequence>
<reference evidence="1" key="1">
    <citation type="submission" date="2020-05" db="EMBL/GenBank/DDBJ databases">
        <title>Large-scale comparative analyses of tick genomes elucidate their genetic diversity and vector capacities.</title>
        <authorList>
            <person name="Jia N."/>
            <person name="Wang J."/>
            <person name="Shi W."/>
            <person name="Du L."/>
            <person name="Sun Y."/>
            <person name="Zhan W."/>
            <person name="Jiang J."/>
            <person name="Wang Q."/>
            <person name="Zhang B."/>
            <person name="Ji P."/>
            <person name="Sakyi L.B."/>
            <person name="Cui X."/>
            <person name="Yuan T."/>
            <person name="Jiang B."/>
            <person name="Yang W."/>
            <person name="Lam T.T.-Y."/>
            <person name="Chang Q."/>
            <person name="Ding S."/>
            <person name="Wang X."/>
            <person name="Zhu J."/>
            <person name="Ruan X."/>
            <person name="Zhao L."/>
            <person name="Wei J."/>
            <person name="Que T."/>
            <person name="Du C."/>
            <person name="Cheng J."/>
            <person name="Dai P."/>
            <person name="Han X."/>
            <person name="Huang E."/>
            <person name="Gao Y."/>
            <person name="Liu J."/>
            <person name="Shao H."/>
            <person name="Ye R."/>
            <person name="Li L."/>
            <person name="Wei W."/>
            <person name="Wang X."/>
            <person name="Wang C."/>
            <person name="Yang T."/>
            <person name="Huo Q."/>
            <person name="Li W."/>
            <person name="Guo W."/>
            <person name="Chen H."/>
            <person name="Zhou L."/>
            <person name="Ni X."/>
            <person name="Tian J."/>
            <person name="Zhou Y."/>
            <person name="Sheng Y."/>
            <person name="Liu T."/>
            <person name="Pan Y."/>
            <person name="Xia L."/>
            <person name="Li J."/>
            <person name="Zhao F."/>
            <person name="Cao W."/>
        </authorList>
    </citation>
    <scope>NUCLEOTIDE SEQUENCE</scope>
    <source>
        <strain evidence="1">Hyas-2018</strain>
    </source>
</reference>